<evidence type="ECO:0000313" key="2">
    <source>
        <dbReference type="Proteomes" id="UP001419910"/>
    </source>
</evidence>
<dbReference type="Proteomes" id="UP001419910">
    <property type="component" value="Unassembled WGS sequence"/>
</dbReference>
<reference evidence="1 2" key="1">
    <citation type="submission" date="2024-05" db="EMBL/GenBank/DDBJ databases">
        <authorList>
            <person name="Liu Q."/>
            <person name="Xin Y.-H."/>
        </authorList>
    </citation>
    <scope>NUCLEOTIDE SEQUENCE [LARGE SCALE GENOMIC DNA]</scope>
    <source>
        <strain evidence="1 2">CGMCC 1.10181</strain>
    </source>
</reference>
<evidence type="ECO:0008006" key="3">
    <source>
        <dbReference type="Google" id="ProtNLM"/>
    </source>
</evidence>
<dbReference type="EMBL" id="JBDIME010000010">
    <property type="protein sequence ID" value="MEN2790534.1"/>
    <property type="molecule type" value="Genomic_DNA"/>
</dbReference>
<dbReference type="RefSeq" id="WP_343888280.1">
    <property type="nucleotide sequence ID" value="NZ_BAAAEH010000008.1"/>
</dbReference>
<keyword evidence="2" id="KW-1185">Reference proteome</keyword>
<accession>A0ABU9Y406</accession>
<evidence type="ECO:0000313" key="1">
    <source>
        <dbReference type="EMBL" id="MEN2790534.1"/>
    </source>
</evidence>
<name>A0ABU9Y406_9SPHN</name>
<organism evidence="1 2">
    <name type="scientific">Sphingomonas oligophenolica</name>
    <dbReference type="NCBI Taxonomy" id="301154"/>
    <lineage>
        <taxon>Bacteria</taxon>
        <taxon>Pseudomonadati</taxon>
        <taxon>Pseudomonadota</taxon>
        <taxon>Alphaproteobacteria</taxon>
        <taxon>Sphingomonadales</taxon>
        <taxon>Sphingomonadaceae</taxon>
        <taxon>Sphingomonas</taxon>
    </lineage>
</organism>
<protein>
    <recommendedName>
        <fullName evidence="3">Flagellar FliJ protein</fullName>
    </recommendedName>
</protein>
<sequence length="149" mass="16161">MPKRADPRQIAKLVQVQHARHAAADAALVEGRDAEVSAREARDAAQAAAMAAADDWSDFLSRPGFAPEYARGLAARLIAREAAAGDAGARLTLAERAHAQRQDGWRLSEALVKLADASLTRARRATARAHEEKRLGALSDRITFDWLRS</sequence>
<gene>
    <name evidence="1" type="ORF">ABC974_12920</name>
</gene>
<proteinExistence type="predicted"/>
<comment type="caution">
    <text evidence="1">The sequence shown here is derived from an EMBL/GenBank/DDBJ whole genome shotgun (WGS) entry which is preliminary data.</text>
</comment>